<dbReference type="InterPro" id="IPR042119">
    <property type="entry name" value="QueA_dom2"/>
</dbReference>
<evidence type="ECO:0000256" key="11">
    <source>
        <dbReference type="ARBA" id="ARBA00069325"/>
    </source>
</evidence>
<dbReference type="PANTHER" id="PTHR30307">
    <property type="entry name" value="S-ADENOSYLMETHIONINE:TRNA RIBOSYLTRANSFERASE-ISOMERASE"/>
    <property type="match status" value="1"/>
</dbReference>
<comment type="subcellular location">
    <subcellularLocation>
        <location evidence="1 13">Cytoplasm</location>
    </subcellularLocation>
</comment>
<comment type="catalytic activity">
    <reaction evidence="8 13">
        <text>7-aminomethyl-7-carbaguanosine(34) in tRNA + S-adenosyl-L-methionine = epoxyqueuosine(34) in tRNA + adenine + L-methionine + 2 H(+)</text>
        <dbReference type="Rhea" id="RHEA:32155"/>
        <dbReference type="Rhea" id="RHEA-COMP:10342"/>
        <dbReference type="Rhea" id="RHEA-COMP:18582"/>
        <dbReference type="ChEBI" id="CHEBI:15378"/>
        <dbReference type="ChEBI" id="CHEBI:16708"/>
        <dbReference type="ChEBI" id="CHEBI:57844"/>
        <dbReference type="ChEBI" id="CHEBI:59789"/>
        <dbReference type="ChEBI" id="CHEBI:82833"/>
        <dbReference type="ChEBI" id="CHEBI:194443"/>
        <dbReference type="EC" id="2.4.99.17"/>
    </reaction>
</comment>
<evidence type="ECO:0000256" key="6">
    <source>
        <dbReference type="ARBA" id="ARBA00022691"/>
    </source>
</evidence>
<dbReference type="RefSeq" id="WP_284380532.1">
    <property type="nucleotide sequence ID" value="NZ_BSNM01000011.1"/>
</dbReference>
<keyword evidence="6 13" id="KW-0949">S-adenosyl-L-methionine</keyword>
<evidence type="ECO:0000256" key="9">
    <source>
        <dbReference type="ARBA" id="ARBA00061210"/>
    </source>
</evidence>
<accession>A0AA37S9Q2</accession>
<dbReference type="GO" id="GO:0008616">
    <property type="term" value="P:tRNA queuosine(34) biosynthetic process"/>
    <property type="evidence" value="ECO:0007669"/>
    <property type="project" value="UniProtKB-UniRule"/>
</dbReference>
<reference evidence="14" key="2">
    <citation type="submission" date="2023-01" db="EMBL/GenBank/DDBJ databases">
        <title>Draft genome sequence of Litoribrevibacter albus strain NBRC 110071.</title>
        <authorList>
            <person name="Sun Q."/>
            <person name="Mori K."/>
        </authorList>
    </citation>
    <scope>NUCLEOTIDE SEQUENCE</scope>
    <source>
        <strain evidence="14">NBRC 110071</strain>
    </source>
</reference>
<name>A0AA37S9Q2_9GAMM</name>
<keyword evidence="15" id="KW-1185">Reference proteome</keyword>
<comment type="caution">
    <text evidence="14">The sequence shown here is derived from an EMBL/GenBank/DDBJ whole genome shotgun (WGS) entry which is preliminary data.</text>
</comment>
<evidence type="ECO:0000256" key="2">
    <source>
        <dbReference type="ARBA" id="ARBA00004691"/>
    </source>
</evidence>
<evidence type="ECO:0000313" key="14">
    <source>
        <dbReference type="EMBL" id="GLQ31051.1"/>
    </source>
</evidence>
<evidence type="ECO:0000256" key="12">
    <source>
        <dbReference type="ARBA" id="ARBA00076160"/>
    </source>
</evidence>
<dbReference type="InterPro" id="IPR042118">
    <property type="entry name" value="QueA_dom1"/>
</dbReference>
<dbReference type="EMBL" id="BSNM01000011">
    <property type="protein sequence ID" value="GLQ31051.1"/>
    <property type="molecule type" value="Genomic_DNA"/>
</dbReference>
<dbReference type="EC" id="2.4.99.17" evidence="10 13"/>
<comment type="similarity">
    <text evidence="9 13">Belongs to the QueA family.</text>
</comment>
<reference evidence="14" key="1">
    <citation type="journal article" date="2014" name="Int. J. Syst. Evol. Microbiol.">
        <title>Complete genome sequence of Corynebacterium casei LMG S-19264T (=DSM 44701T), isolated from a smear-ripened cheese.</title>
        <authorList>
            <consortium name="US DOE Joint Genome Institute (JGI-PGF)"/>
            <person name="Walter F."/>
            <person name="Albersmeier A."/>
            <person name="Kalinowski J."/>
            <person name="Ruckert C."/>
        </authorList>
    </citation>
    <scope>NUCLEOTIDE SEQUENCE</scope>
    <source>
        <strain evidence="14">NBRC 110071</strain>
    </source>
</reference>
<evidence type="ECO:0000256" key="7">
    <source>
        <dbReference type="ARBA" id="ARBA00022785"/>
    </source>
</evidence>
<proteinExistence type="inferred from homology"/>
<evidence type="ECO:0000256" key="3">
    <source>
        <dbReference type="ARBA" id="ARBA00011245"/>
    </source>
</evidence>
<evidence type="ECO:0000256" key="1">
    <source>
        <dbReference type="ARBA" id="ARBA00004496"/>
    </source>
</evidence>
<comment type="subunit">
    <text evidence="3 13">Monomer.</text>
</comment>
<evidence type="ECO:0000256" key="13">
    <source>
        <dbReference type="HAMAP-Rule" id="MF_00113"/>
    </source>
</evidence>
<dbReference type="Gene3D" id="2.40.10.240">
    <property type="entry name" value="QueA-like"/>
    <property type="match status" value="1"/>
</dbReference>
<evidence type="ECO:0000256" key="10">
    <source>
        <dbReference type="ARBA" id="ARBA00066503"/>
    </source>
</evidence>
<gene>
    <name evidence="13 14" type="primary">queA</name>
    <name evidence="14" type="ORF">GCM10007876_15300</name>
</gene>
<comment type="function">
    <text evidence="13">Transfers and isomerizes the ribose moiety from AdoMet to the 7-aminomethyl group of 7-deazaguanine (preQ1-tRNA) to give epoxyqueuosine (oQ-tRNA).</text>
</comment>
<dbReference type="GO" id="GO:0005737">
    <property type="term" value="C:cytoplasm"/>
    <property type="evidence" value="ECO:0007669"/>
    <property type="project" value="UniProtKB-SubCell"/>
</dbReference>
<dbReference type="Proteomes" id="UP001161389">
    <property type="component" value="Unassembled WGS sequence"/>
</dbReference>
<dbReference type="SUPFAM" id="SSF111337">
    <property type="entry name" value="QueA-like"/>
    <property type="match status" value="1"/>
</dbReference>
<dbReference type="NCBIfam" id="TIGR00113">
    <property type="entry name" value="queA"/>
    <property type="match status" value="1"/>
</dbReference>
<evidence type="ECO:0000256" key="5">
    <source>
        <dbReference type="ARBA" id="ARBA00022679"/>
    </source>
</evidence>
<dbReference type="Gene3D" id="3.40.1780.10">
    <property type="entry name" value="QueA-like"/>
    <property type="match status" value="1"/>
</dbReference>
<evidence type="ECO:0000313" key="15">
    <source>
        <dbReference type="Proteomes" id="UP001161389"/>
    </source>
</evidence>
<keyword evidence="5 13" id="KW-0808">Transferase</keyword>
<dbReference type="InterPro" id="IPR003699">
    <property type="entry name" value="QueA"/>
</dbReference>
<organism evidence="14 15">
    <name type="scientific">Litoribrevibacter albus</name>
    <dbReference type="NCBI Taxonomy" id="1473156"/>
    <lineage>
        <taxon>Bacteria</taxon>
        <taxon>Pseudomonadati</taxon>
        <taxon>Pseudomonadota</taxon>
        <taxon>Gammaproteobacteria</taxon>
        <taxon>Oceanospirillales</taxon>
        <taxon>Oceanospirillaceae</taxon>
        <taxon>Litoribrevibacter</taxon>
    </lineage>
</organism>
<dbReference type="InterPro" id="IPR036100">
    <property type="entry name" value="QueA_sf"/>
</dbReference>
<comment type="pathway">
    <text evidence="2 13">tRNA modification; tRNA-queuosine biosynthesis.</text>
</comment>
<dbReference type="HAMAP" id="MF_00113">
    <property type="entry name" value="QueA"/>
    <property type="match status" value="1"/>
</dbReference>
<keyword evidence="4 13" id="KW-0963">Cytoplasm</keyword>
<protein>
    <recommendedName>
        <fullName evidence="11 13">S-adenosylmethionine:tRNA ribosyltransferase-isomerase</fullName>
        <ecNumber evidence="10 13">2.4.99.17</ecNumber>
    </recommendedName>
    <alternativeName>
        <fullName evidence="12 13">Queuosine biosynthesis protein QueA</fullName>
    </alternativeName>
</protein>
<dbReference type="Pfam" id="PF02547">
    <property type="entry name" value="Queuosine_synth"/>
    <property type="match status" value="1"/>
</dbReference>
<keyword evidence="7 13" id="KW-0671">Queuosine biosynthesis</keyword>
<dbReference type="PANTHER" id="PTHR30307:SF0">
    <property type="entry name" value="S-ADENOSYLMETHIONINE:TRNA RIBOSYLTRANSFERASE-ISOMERASE"/>
    <property type="match status" value="1"/>
</dbReference>
<evidence type="ECO:0000256" key="4">
    <source>
        <dbReference type="ARBA" id="ARBA00022490"/>
    </source>
</evidence>
<dbReference type="FunFam" id="3.40.1780.10:FF:000001">
    <property type="entry name" value="S-adenosylmethionine:tRNA ribosyltransferase-isomerase"/>
    <property type="match status" value="1"/>
</dbReference>
<dbReference type="AlphaFoldDB" id="A0AA37S9Q2"/>
<dbReference type="NCBIfam" id="NF001140">
    <property type="entry name" value="PRK00147.1"/>
    <property type="match status" value="1"/>
</dbReference>
<sequence>MEVSKFHFDLPKELIASQPLESRSASRLLQVNGNTGEIAHGKFTDVISLLEAGDLLVFNNTRVIPARLFGQKESGGKIEVLVERVIDERNVLAHMRSNRSPKAGARILLEDKQWVEVTGREGALFKIRFDDQGQTVLQALEELGHMPLPPYMEREDQLEDRERYQTVYAQKPGAVAAPTAGLHFDDQVLAALKQKGVEFGYVTLHVGAGTFQPVKVDNIHDHEMHSEYIEVDETICEQIRACKARGGRVVAVGTTSVRSLESACWKSSLPNSEIEPYFGETDIFIYPGYEWNLVDAMVTNFHLPESTLIMLVSAFAGYDNIMAAYDQAVKQEYRFFSYGDAMFLTRKTA</sequence>
<dbReference type="GO" id="GO:0051075">
    <property type="term" value="F:S-adenosylmethionine:tRNA ribosyltransferase-isomerase activity"/>
    <property type="evidence" value="ECO:0007669"/>
    <property type="project" value="UniProtKB-EC"/>
</dbReference>
<evidence type="ECO:0000256" key="8">
    <source>
        <dbReference type="ARBA" id="ARBA00052751"/>
    </source>
</evidence>